<evidence type="ECO:0000313" key="2">
    <source>
        <dbReference type="Proteomes" id="UP001139104"/>
    </source>
</evidence>
<gene>
    <name evidence="1" type="ORF">K2U94_19075</name>
</gene>
<name>A0ABS9ZB87_9HYPH</name>
<accession>A0ABS9ZB87</accession>
<dbReference type="EMBL" id="JAIVFP010000001">
    <property type="protein sequence ID" value="MCI4684844.1"/>
    <property type="molecule type" value="Genomic_DNA"/>
</dbReference>
<organism evidence="1 2">
    <name type="scientific">Candidatus Rhodoblastus alkanivorans</name>
    <dbReference type="NCBI Taxonomy" id="2954117"/>
    <lineage>
        <taxon>Bacteria</taxon>
        <taxon>Pseudomonadati</taxon>
        <taxon>Pseudomonadota</taxon>
        <taxon>Alphaproteobacteria</taxon>
        <taxon>Hyphomicrobiales</taxon>
        <taxon>Rhodoblastaceae</taxon>
        <taxon>Rhodoblastus</taxon>
    </lineage>
</organism>
<comment type="caution">
    <text evidence="1">The sequence shown here is derived from an EMBL/GenBank/DDBJ whole genome shotgun (WGS) entry which is preliminary data.</text>
</comment>
<keyword evidence="2" id="KW-1185">Reference proteome</keyword>
<protein>
    <submittedName>
        <fullName evidence="1">Uncharacterized protein</fullName>
    </submittedName>
</protein>
<reference evidence="1" key="1">
    <citation type="journal article" date="2022" name="ISME J.">
        <title>Identification of active gaseous-alkane degraders at natural gas seeps.</title>
        <authorList>
            <person name="Farhan Ul Haque M."/>
            <person name="Hernandez M."/>
            <person name="Crombie A.T."/>
            <person name="Murrell J.C."/>
        </authorList>
    </citation>
    <scope>NUCLEOTIDE SEQUENCE</scope>
    <source>
        <strain evidence="1">PC2</strain>
    </source>
</reference>
<proteinExistence type="predicted"/>
<dbReference type="Proteomes" id="UP001139104">
    <property type="component" value="Unassembled WGS sequence"/>
</dbReference>
<dbReference type="RefSeq" id="WP_243068722.1">
    <property type="nucleotide sequence ID" value="NZ_JAIVFK010000022.1"/>
</dbReference>
<evidence type="ECO:0000313" key="1">
    <source>
        <dbReference type="EMBL" id="MCI4684844.1"/>
    </source>
</evidence>
<sequence>MEKGQSLTENLGFVVAFYAQALARMKPAKTTLQDPSDLIGSQEILHHFR</sequence>